<evidence type="ECO:0000313" key="1">
    <source>
        <dbReference type="EMBL" id="TWD13649.1"/>
    </source>
</evidence>
<organism evidence="1 2">
    <name type="scientific">Marihabitans asiaticum</name>
    <dbReference type="NCBI Taxonomy" id="415218"/>
    <lineage>
        <taxon>Bacteria</taxon>
        <taxon>Bacillati</taxon>
        <taxon>Actinomycetota</taxon>
        <taxon>Actinomycetes</taxon>
        <taxon>Micrococcales</taxon>
        <taxon>Intrasporangiaceae</taxon>
        <taxon>Marihabitans</taxon>
    </lineage>
</organism>
<reference evidence="1 2" key="1">
    <citation type="submission" date="2019-06" db="EMBL/GenBank/DDBJ databases">
        <title>Sequencing the genomes of 1000 actinobacteria strains.</title>
        <authorList>
            <person name="Klenk H.-P."/>
        </authorList>
    </citation>
    <scope>NUCLEOTIDE SEQUENCE [LARGE SCALE GENOMIC DNA]</scope>
    <source>
        <strain evidence="1 2">DSM 18935</strain>
    </source>
</reference>
<dbReference type="OrthoDB" id="9803979at2"/>
<comment type="caution">
    <text evidence="1">The sequence shown here is derived from an EMBL/GenBank/DDBJ whole genome shotgun (WGS) entry which is preliminary data.</text>
</comment>
<keyword evidence="2" id="KW-1185">Reference proteome</keyword>
<proteinExistence type="predicted"/>
<dbReference type="Proteomes" id="UP000315628">
    <property type="component" value="Unassembled WGS sequence"/>
</dbReference>
<dbReference type="EMBL" id="VIUW01000004">
    <property type="protein sequence ID" value="TWD13649.1"/>
    <property type="molecule type" value="Genomic_DNA"/>
</dbReference>
<dbReference type="RefSeq" id="WP_144857734.1">
    <property type="nucleotide sequence ID" value="NZ_BAAAYT010000002.1"/>
</dbReference>
<protein>
    <submittedName>
        <fullName evidence="1">Uncharacterized protein</fullName>
    </submittedName>
</protein>
<accession>A0A560W7T7</accession>
<sequence>MSTAGGSELHPTAVTELSGDEQLTGIDATVLDFWRWAMSDLRMNNVRGYLAEFVVARAVGATGRRVEWDAYDLVTSSGVKVEVKASGYLQAWRQPNGVSRPTFRVPQTNGWDHAQGATVGKGWHADVYVFCLHTAQEHDNYDVLDTRQWDFYVLPRRAIIRQDGRSISLTWLAQHAQGPVTVAALPAVIEANAESSEVSQ</sequence>
<gene>
    <name evidence="1" type="ORF">FB557_2277</name>
</gene>
<evidence type="ECO:0000313" key="2">
    <source>
        <dbReference type="Proteomes" id="UP000315628"/>
    </source>
</evidence>
<name>A0A560W7T7_9MICO</name>
<dbReference type="AlphaFoldDB" id="A0A560W7T7"/>